<evidence type="ECO:0000256" key="6">
    <source>
        <dbReference type="ARBA" id="ARBA00023136"/>
    </source>
</evidence>
<keyword evidence="6 8" id="KW-0472">Membrane</keyword>
<feature type="transmembrane region" description="Helical" evidence="8">
    <location>
        <begin position="420"/>
        <end position="452"/>
    </location>
</feature>
<feature type="transmembrane region" description="Helical" evidence="8">
    <location>
        <begin position="353"/>
        <end position="374"/>
    </location>
</feature>
<dbReference type="PhylomeDB" id="Q7NCS4"/>
<dbReference type="PATRIC" id="fig|251221.4.peg.2934"/>
<dbReference type="SUPFAM" id="SSF50182">
    <property type="entry name" value="Sm-like ribonucleoproteins"/>
    <property type="match status" value="1"/>
</dbReference>
<sequence length="648" mass="71270">MTDCSFIVESMSFLNMNNRSRGGDGRTLGAWLGAVLLGAWLVVGWALPAQAQLSLSGLGEQATDSLPEGVQRLGEIEIAPVKFEGQRIFDVASPTVRNRTSPGKLLPVEVRAELVEASLERIVAPDVRVKAVVGDDGQKADPAAPTLPPPDNDRARDYFTNYDPKSTYIYISKLNGANVIFAIDDYHTNPLKIVTVTAADADYYGLTQDDLAERWRSVLESLLRNALQERQPASFDGQWRWAALAVGAVAGISLLIWLLQKLIKSRDRQLAEEQAQQAEWAANQAPVATENAPAENFDFHRRQFLEALRQQFSLQRRRSLIAILGFLLDWAQAVAWVVGATVVLYIFPWTRAYAFQVLRIPFVLLGIWFVAGLANRIGDAVIERFSKVWEENDLFDLADVQRKSLRIATTIQALKGLKTFMIYLVAIGSALSFLGVPLGSVLAIGGLVAFAISFSLQNLVKDLVNGCLILWEDQFAIGDVVAIGAVSGAVENLSLRVTQLRNSEGRLITIPNSAIAQVENLTRTWSRVDFAVEVAYDTDIRRALAVIGDIARTMYDEPEWHAQMLEAPQVLGVDALSSTGALIRVWLRTQPGQQWAVGREFRLRVRLALEQNQIDIGTPQQALLYKGTVPTPNGNSSAGSGSQPVNKP</sequence>
<evidence type="ECO:0000256" key="4">
    <source>
        <dbReference type="ARBA" id="ARBA00022692"/>
    </source>
</evidence>
<evidence type="ECO:0000313" key="12">
    <source>
        <dbReference type="Proteomes" id="UP000000557"/>
    </source>
</evidence>
<dbReference type="InterPro" id="IPR023408">
    <property type="entry name" value="MscS_beta-dom_sf"/>
</dbReference>
<keyword evidence="3" id="KW-1003">Cell membrane</keyword>
<protein>
    <submittedName>
        <fullName evidence="11">Glr2904 protein</fullName>
    </submittedName>
</protein>
<dbReference type="KEGG" id="gvi:glr2904"/>
<dbReference type="GO" id="GO:0008381">
    <property type="term" value="F:mechanosensitive monoatomic ion channel activity"/>
    <property type="evidence" value="ECO:0007669"/>
    <property type="project" value="InterPro"/>
</dbReference>
<evidence type="ECO:0000256" key="2">
    <source>
        <dbReference type="ARBA" id="ARBA00008017"/>
    </source>
</evidence>
<feature type="domain" description="Mechanosensitive ion channel MscS" evidence="9">
    <location>
        <begin position="458"/>
        <end position="523"/>
    </location>
</feature>
<dbReference type="PANTHER" id="PTHR30460">
    <property type="entry name" value="MODERATE CONDUCTANCE MECHANOSENSITIVE CHANNEL YBIO"/>
    <property type="match status" value="1"/>
</dbReference>
<dbReference type="InterPro" id="IPR006685">
    <property type="entry name" value="MscS_channel_2nd"/>
</dbReference>
<evidence type="ECO:0000256" key="1">
    <source>
        <dbReference type="ARBA" id="ARBA00004651"/>
    </source>
</evidence>
<dbReference type="AlphaFoldDB" id="Q7NCS4"/>
<dbReference type="InParanoid" id="Q7NCS4"/>
<evidence type="ECO:0000256" key="3">
    <source>
        <dbReference type="ARBA" id="ARBA00022475"/>
    </source>
</evidence>
<dbReference type="Pfam" id="PF21082">
    <property type="entry name" value="MS_channel_3rd"/>
    <property type="match status" value="1"/>
</dbReference>
<dbReference type="InterPro" id="IPR049278">
    <property type="entry name" value="MS_channel_C"/>
</dbReference>
<dbReference type="EnsemblBacteria" id="BAC90845">
    <property type="protein sequence ID" value="BAC90845"/>
    <property type="gene ID" value="BAC90845"/>
</dbReference>
<keyword evidence="4 8" id="KW-0812">Transmembrane</keyword>
<feature type="domain" description="Mechanosensitive ion channel MscS C-terminal" evidence="10">
    <location>
        <begin position="528"/>
        <end position="616"/>
    </location>
</feature>
<comment type="subcellular location">
    <subcellularLocation>
        <location evidence="1">Cell membrane</location>
        <topology evidence="1">Multi-pass membrane protein</topology>
    </subcellularLocation>
</comment>
<evidence type="ECO:0000259" key="9">
    <source>
        <dbReference type="Pfam" id="PF00924"/>
    </source>
</evidence>
<gene>
    <name evidence="11" type="ordered locus">glr2904</name>
</gene>
<feature type="transmembrane region" description="Helical" evidence="8">
    <location>
        <begin position="28"/>
        <end position="47"/>
    </location>
</feature>
<comment type="similarity">
    <text evidence="2">Belongs to the MscS (TC 1.A.23) family.</text>
</comment>
<dbReference type="EMBL" id="BA000045">
    <property type="protein sequence ID" value="BAC90845.1"/>
    <property type="molecule type" value="Genomic_DNA"/>
</dbReference>
<evidence type="ECO:0000313" key="11">
    <source>
        <dbReference type="EMBL" id="BAC90845.1"/>
    </source>
</evidence>
<name>Q7NCS4_GLOVI</name>
<feature type="compositionally biased region" description="Polar residues" evidence="7">
    <location>
        <begin position="630"/>
        <end position="648"/>
    </location>
</feature>
<dbReference type="Pfam" id="PF00924">
    <property type="entry name" value="MS_channel_2nd"/>
    <property type="match status" value="1"/>
</dbReference>
<dbReference type="Gene3D" id="1.10.287.1260">
    <property type="match status" value="1"/>
</dbReference>
<dbReference type="SUPFAM" id="SSF82689">
    <property type="entry name" value="Mechanosensitive channel protein MscS (YggB), C-terminal domain"/>
    <property type="match status" value="1"/>
</dbReference>
<organism evidence="11 12">
    <name type="scientific">Gloeobacter violaceus (strain ATCC 29082 / PCC 7421)</name>
    <dbReference type="NCBI Taxonomy" id="251221"/>
    <lineage>
        <taxon>Bacteria</taxon>
        <taxon>Bacillati</taxon>
        <taxon>Cyanobacteriota</taxon>
        <taxon>Cyanophyceae</taxon>
        <taxon>Gloeobacterales</taxon>
        <taxon>Gloeobacteraceae</taxon>
        <taxon>Gloeobacter</taxon>
    </lineage>
</organism>
<reference evidence="11 12" key="2">
    <citation type="journal article" date="2003" name="DNA Res.">
        <title>Complete genome structure of Gloeobacter violaceus PCC 7421, a cyanobacterium that lacks thylakoids (supplement).</title>
        <authorList>
            <person name="Nakamura Y."/>
            <person name="Kaneko T."/>
            <person name="Sato S."/>
            <person name="Mimuro M."/>
            <person name="Miyashita H."/>
            <person name="Tsuchiya T."/>
            <person name="Sasamoto S."/>
            <person name="Watanabe A."/>
            <person name="Kawashima K."/>
            <person name="Kishida Y."/>
            <person name="Kiyokawa C."/>
            <person name="Kohara M."/>
            <person name="Matsumoto M."/>
            <person name="Matsuno A."/>
            <person name="Nakazaki N."/>
            <person name="Shimpo S."/>
            <person name="Takeuchi C."/>
            <person name="Yamada M."/>
            <person name="Tabata S."/>
        </authorList>
    </citation>
    <scope>NUCLEOTIDE SEQUENCE [LARGE SCALE GENOMIC DNA]</scope>
    <source>
        <strain evidence="12">ATCC 29082 / PCC 7421</strain>
    </source>
</reference>
<evidence type="ECO:0000259" key="10">
    <source>
        <dbReference type="Pfam" id="PF21082"/>
    </source>
</evidence>
<dbReference type="FunFam" id="3.30.70.100:FF:000018">
    <property type="entry name" value="MscS mechanosensitive ion channel"/>
    <property type="match status" value="1"/>
</dbReference>
<dbReference type="FunFam" id="2.30.30.60:FF:000001">
    <property type="entry name" value="MscS Mechanosensitive ion channel"/>
    <property type="match status" value="1"/>
</dbReference>
<accession>Q7NCS4</accession>
<dbReference type="STRING" id="251221.gene:10760408"/>
<dbReference type="HOGENOM" id="CLU_027053_1_0_3"/>
<evidence type="ECO:0000256" key="5">
    <source>
        <dbReference type="ARBA" id="ARBA00022989"/>
    </source>
</evidence>
<dbReference type="Gene3D" id="3.30.70.100">
    <property type="match status" value="1"/>
</dbReference>
<dbReference type="InterPro" id="IPR045276">
    <property type="entry name" value="YbiO_bact"/>
</dbReference>
<dbReference type="PANTHER" id="PTHR30460:SF0">
    <property type="entry name" value="MODERATE CONDUCTANCE MECHANOSENSITIVE CHANNEL YBIO"/>
    <property type="match status" value="1"/>
</dbReference>
<dbReference type="GO" id="GO:0005886">
    <property type="term" value="C:plasma membrane"/>
    <property type="evidence" value="ECO:0007669"/>
    <property type="project" value="UniProtKB-SubCell"/>
</dbReference>
<dbReference type="Proteomes" id="UP000000557">
    <property type="component" value="Chromosome"/>
</dbReference>
<dbReference type="InterPro" id="IPR011066">
    <property type="entry name" value="MscS_channel_C_sf"/>
</dbReference>
<dbReference type="Gene3D" id="2.30.30.60">
    <property type="match status" value="1"/>
</dbReference>
<dbReference type="eggNOG" id="COG0668">
    <property type="taxonomic scope" value="Bacteria"/>
</dbReference>
<reference evidence="11 12" key="1">
    <citation type="journal article" date="2003" name="DNA Res.">
        <title>Complete genome structure of Gloeobacter violaceus PCC 7421, a cyanobacterium that lacks thylakoids.</title>
        <authorList>
            <person name="Nakamura Y."/>
            <person name="Kaneko T."/>
            <person name="Sato S."/>
            <person name="Mimuro M."/>
            <person name="Miyashita H."/>
            <person name="Tsuchiya T."/>
            <person name="Sasamoto S."/>
            <person name="Watanabe A."/>
            <person name="Kawashima K."/>
            <person name="Kishida Y."/>
            <person name="Kiyokawa C."/>
            <person name="Kohara M."/>
            <person name="Matsumoto M."/>
            <person name="Matsuno A."/>
            <person name="Nakazaki N."/>
            <person name="Shimpo S."/>
            <person name="Takeuchi C."/>
            <person name="Yamada M."/>
            <person name="Tabata S."/>
        </authorList>
    </citation>
    <scope>NUCLEOTIDE SEQUENCE [LARGE SCALE GENOMIC DNA]</scope>
    <source>
        <strain evidence="12">ATCC 29082 / PCC 7421</strain>
    </source>
</reference>
<feature type="transmembrane region" description="Helical" evidence="8">
    <location>
        <begin position="319"/>
        <end position="347"/>
    </location>
</feature>
<dbReference type="InterPro" id="IPR010920">
    <property type="entry name" value="LSM_dom_sf"/>
</dbReference>
<keyword evidence="12" id="KW-1185">Reference proteome</keyword>
<evidence type="ECO:0000256" key="8">
    <source>
        <dbReference type="SAM" id="Phobius"/>
    </source>
</evidence>
<dbReference type="OrthoDB" id="9809206at2"/>
<proteinExistence type="inferred from homology"/>
<evidence type="ECO:0000256" key="7">
    <source>
        <dbReference type="SAM" id="MobiDB-lite"/>
    </source>
</evidence>
<feature type="region of interest" description="Disordered" evidence="7">
    <location>
        <begin position="625"/>
        <end position="648"/>
    </location>
</feature>
<feature type="transmembrane region" description="Helical" evidence="8">
    <location>
        <begin position="239"/>
        <end position="259"/>
    </location>
</feature>
<keyword evidence="5 8" id="KW-1133">Transmembrane helix</keyword>
<feature type="region of interest" description="Disordered" evidence="7">
    <location>
        <begin position="135"/>
        <end position="156"/>
    </location>
</feature>